<evidence type="ECO:0000313" key="1">
    <source>
        <dbReference type="EMBL" id="TGB09668.1"/>
    </source>
</evidence>
<accession>A0AAX2SSJ1</accession>
<reference evidence="1" key="1">
    <citation type="journal article" date="2019" name="Cell Metab.">
        <title>Nutrient sensing in CD11c cells alters the gut microbiome to regulate food intake and body mass.</title>
        <authorList>
            <person name="Chagwedera N.D."/>
            <person name="Ang Q.Y."/>
            <person name="Bisanz J.E."/>
            <person name="Leong Y.A."/>
            <person name="Ganeshan K."/>
            <person name="Cai J."/>
            <person name="Patterson A.D."/>
            <person name="Turnbaugh P.J."/>
            <person name="Chawla A."/>
        </authorList>
    </citation>
    <scope>NUCLEOTIDE SEQUENCE</scope>
    <source>
        <strain evidence="1">I8-5</strain>
    </source>
</reference>
<dbReference type="EMBL" id="SRKR01000021">
    <property type="protein sequence ID" value="TGB09668.1"/>
    <property type="molecule type" value="Genomic_DNA"/>
</dbReference>
<organism evidence="1 2">
    <name type="scientific">Limosilactobacillus reuteri</name>
    <name type="common">Lactobacillus reuteri</name>
    <dbReference type="NCBI Taxonomy" id="1598"/>
    <lineage>
        <taxon>Bacteria</taxon>
        <taxon>Bacillati</taxon>
        <taxon>Bacillota</taxon>
        <taxon>Bacilli</taxon>
        <taxon>Lactobacillales</taxon>
        <taxon>Lactobacillaceae</taxon>
        <taxon>Limosilactobacillus</taxon>
    </lineage>
</organism>
<dbReference type="Proteomes" id="UP000297521">
    <property type="component" value="Unassembled WGS sequence"/>
</dbReference>
<evidence type="ECO:0000313" key="2">
    <source>
        <dbReference type="Proteomes" id="UP000297521"/>
    </source>
</evidence>
<dbReference type="AlphaFoldDB" id="A0AAX2SSJ1"/>
<reference evidence="1" key="2">
    <citation type="submission" date="2019-04" db="EMBL/GenBank/DDBJ databases">
        <authorList>
            <person name="Bisanz J.E."/>
            <person name="Chagwedera N.D."/>
            <person name="Chawla A."/>
            <person name="Turnbaugh P.J."/>
        </authorList>
    </citation>
    <scope>NUCLEOTIDE SEQUENCE</scope>
    <source>
        <strain evidence="1">I8-5</strain>
    </source>
</reference>
<comment type="caution">
    <text evidence="1">The sequence shown here is derived from an EMBL/GenBank/DDBJ whole genome shotgun (WGS) entry which is preliminary data.</text>
</comment>
<proteinExistence type="predicted"/>
<name>A0AAX2SSJ1_LIMRT</name>
<protein>
    <submittedName>
        <fullName evidence="1">Uncharacterized protein</fullName>
    </submittedName>
</protein>
<sequence>MDNKKFKKTIQELLKKYYVPRDKKVSNGKEKIITTYNSLTKHNYSLNENDTSWGWVPKSIFNADLNSETIGLFGLLVMDAGITPFSGAKRVIINLSAKDLSNSLGVNHQNLYTRLEKMLQELSDNGFLIENGKYTIINTETLSEAQNNGGYIKLYTYAMNEILKKSHGLIALKRIATYMALKSEIYEGKNDKKHIIFKKYQIKYANPRVKQSETVFKRNLDWFIKNGILAWNLVITMNQYHNKQYYVAEKIHGYDLAMDIASELNENKLLRVVE</sequence>
<gene>
    <name evidence="1" type="ORF">E5F87_09770</name>
</gene>
<dbReference type="RefSeq" id="WP_135350291.1">
    <property type="nucleotide sequence ID" value="NZ_SRKR01000021.1"/>
</dbReference>